<sequence length="81" mass="8462">MALKAIELQLDSVSSGAPAAGSGESGWSEKQIDDRLAELHRDRATLLAHWGFQASTRPAGATACGNSQPCPVALGIVEKYP</sequence>
<comment type="caution">
    <text evidence="1">The sequence shown here is derived from an EMBL/GenBank/DDBJ whole genome shotgun (WGS) entry which is preliminary data.</text>
</comment>
<evidence type="ECO:0000313" key="2">
    <source>
        <dbReference type="Proteomes" id="UP000234662"/>
    </source>
</evidence>
<protein>
    <submittedName>
        <fullName evidence="1">Uncharacterized protein</fullName>
    </submittedName>
</protein>
<dbReference type="EMBL" id="PKJC01000016">
    <property type="protein sequence ID" value="PKZ64095.1"/>
    <property type="molecule type" value="Genomic_DNA"/>
</dbReference>
<name>A0A2I1R4P1_9ACTN</name>
<organism evidence="1 2">
    <name type="scientific">Gordonia terrae</name>
    <dbReference type="NCBI Taxonomy" id="2055"/>
    <lineage>
        <taxon>Bacteria</taxon>
        <taxon>Bacillati</taxon>
        <taxon>Actinomycetota</taxon>
        <taxon>Actinomycetes</taxon>
        <taxon>Mycobacteriales</taxon>
        <taxon>Gordoniaceae</taxon>
        <taxon>Gordonia</taxon>
    </lineage>
</organism>
<dbReference type="Proteomes" id="UP000234662">
    <property type="component" value="Unassembled WGS sequence"/>
</dbReference>
<gene>
    <name evidence="1" type="ORF">CYJ73_18330</name>
</gene>
<accession>A0A2I1R4P1</accession>
<dbReference type="AlphaFoldDB" id="A0A2I1R4P1"/>
<evidence type="ECO:0000313" key="1">
    <source>
        <dbReference type="EMBL" id="PKZ64095.1"/>
    </source>
</evidence>
<proteinExistence type="predicted"/>
<reference evidence="1 2" key="1">
    <citation type="submission" date="2017-12" db="EMBL/GenBank/DDBJ databases">
        <title>Phylogenetic diversity of female urinary microbiome.</title>
        <authorList>
            <person name="Thomas-White K."/>
            <person name="Wolfe A.J."/>
        </authorList>
    </citation>
    <scope>NUCLEOTIDE SEQUENCE [LARGE SCALE GENOMIC DNA]</scope>
    <source>
        <strain evidence="1 2">UMB0777</strain>
    </source>
</reference>